<evidence type="ECO:0000256" key="1">
    <source>
        <dbReference type="ARBA" id="ARBA00004141"/>
    </source>
</evidence>
<dbReference type="AlphaFoldDB" id="A0AAV3XYW6"/>
<evidence type="ECO:0000256" key="2">
    <source>
        <dbReference type="ARBA" id="ARBA00008821"/>
    </source>
</evidence>
<evidence type="ECO:0000256" key="5">
    <source>
        <dbReference type="ARBA" id="ARBA00023136"/>
    </source>
</evidence>
<comment type="subcellular location">
    <subcellularLocation>
        <location evidence="1">Membrane</location>
        <topology evidence="1">Multi-pass membrane protein</topology>
    </subcellularLocation>
</comment>
<dbReference type="GO" id="GO:0016020">
    <property type="term" value="C:membrane"/>
    <property type="evidence" value="ECO:0007669"/>
    <property type="project" value="UniProtKB-SubCell"/>
</dbReference>
<name>A0AAV3XYW6_9GAST</name>
<feature type="transmembrane region" description="Helical" evidence="6">
    <location>
        <begin position="233"/>
        <end position="251"/>
    </location>
</feature>
<feature type="transmembrane region" description="Helical" evidence="6">
    <location>
        <begin position="361"/>
        <end position="380"/>
    </location>
</feature>
<dbReference type="Pfam" id="PF00860">
    <property type="entry name" value="Xan_ur_permease"/>
    <property type="match status" value="1"/>
</dbReference>
<accession>A0AAV3XYW6</accession>
<evidence type="ECO:0000313" key="8">
    <source>
        <dbReference type="Proteomes" id="UP000735302"/>
    </source>
</evidence>
<feature type="transmembrane region" description="Helical" evidence="6">
    <location>
        <begin position="538"/>
        <end position="557"/>
    </location>
</feature>
<dbReference type="GO" id="GO:0022857">
    <property type="term" value="F:transmembrane transporter activity"/>
    <property type="evidence" value="ECO:0007669"/>
    <property type="project" value="InterPro"/>
</dbReference>
<dbReference type="EMBL" id="BLXT01000264">
    <property type="protein sequence ID" value="GFN75265.1"/>
    <property type="molecule type" value="Genomic_DNA"/>
</dbReference>
<feature type="transmembrane region" description="Helical" evidence="6">
    <location>
        <begin position="78"/>
        <end position="105"/>
    </location>
</feature>
<comment type="similarity">
    <text evidence="2">Belongs to the nucleobase:cation symporter-2 (NCS2) (TC 2.A.40) family.</text>
</comment>
<feature type="transmembrane region" description="Helical" evidence="6">
    <location>
        <begin position="505"/>
        <end position="522"/>
    </location>
</feature>
<reference evidence="7 8" key="1">
    <citation type="journal article" date="2021" name="Elife">
        <title>Chloroplast acquisition without the gene transfer in kleptoplastic sea slugs, Plakobranchus ocellatus.</title>
        <authorList>
            <person name="Maeda T."/>
            <person name="Takahashi S."/>
            <person name="Yoshida T."/>
            <person name="Shimamura S."/>
            <person name="Takaki Y."/>
            <person name="Nagai Y."/>
            <person name="Toyoda A."/>
            <person name="Suzuki Y."/>
            <person name="Arimoto A."/>
            <person name="Ishii H."/>
            <person name="Satoh N."/>
            <person name="Nishiyama T."/>
            <person name="Hasebe M."/>
            <person name="Maruyama T."/>
            <person name="Minagawa J."/>
            <person name="Obokata J."/>
            <person name="Shigenobu S."/>
        </authorList>
    </citation>
    <scope>NUCLEOTIDE SEQUENCE [LARGE SCALE GENOMIC DNA]</scope>
</reference>
<keyword evidence="3 6" id="KW-0812">Transmembrane</keyword>
<dbReference type="Proteomes" id="UP000735302">
    <property type="component" value="Unassembled WGS sequence"/>
</dbReference>
<gene>
    <name evidence="7" type="ORF">PoB_000177100</name>
</gene>
<feature type="transmembrane region" description="Helical" evidence="6">
    <location>
        <begin position="298"/>
        <end position="324"/>
    </location>
</feature>
<evidence type="ECO:0000313" key="7">
    <source>
        <dbReference type="EMBL" id="GFN75265.1"/>
    </source>
</evidence>
<keyword evidence="8" id="KW-1185">Reference proteome</keyword>
<proteinExistence type="inferred from homology"/>
<feature type="transmembrane region" description="Helical" evidence="6">
    <location>
        <begin position="474"/>
        <end position="493"/>
    </location>
</feature>
<evidence type="ECO:0000256" key="4">
    <source>
        <dbReference type="ARBA" id="ARBA00022989"/>
    </source>
</evidence>
<evidence type="ECO:0000256" key="6">
    <source>
        <dbReference type="SAM" id="Phobius"/>
    </source>
</evidence>
<dbReference type="PANTHER" id="PTHR11119">
    <property type="entry name" value="XANTHINE-URACIL / VITAMIN C PERMEASE FAMILY MEMBER"/>
    <property type="match status" value="1"/>
</dbReference>
<feature type="transmembrane region" description="Helical" evidence="6">
    <location>
        <begin position="206"/>
        <end position="226"/>
    </location>
</feature>
<feature type="transmembrane region" description="Helical" evidence="6">
    <location>
        <begin position="257"/>
        <end position="277"/>
    </location>
</feature>
<feature type="transmembrane region" description="Helical" evidence="6">
    <location>
        <begin position="446"/>
        <end position="468"/>
    </location>
</feature>
<organism evidence="7 8">
    <name type="scientific">Plakobranchus ocellatus</name>
    <dbReference type="NCBI Taxonomy" id="259542"/>
    <lineage>
        <taxon>Eukaryota</taxon>
        <taxon>Metazoa</taxon>
        <taxon>Spiralia</taxon>
        <taxon>Lophotrochozoa</taxon>
        <taxon>Mollusca</taxon>
        <taxon>Gastropoda</taxon>
        <taxon>Heterobranchia</taxon>
        <taxon>Euthyneura</taxon>
        <taxon>Panpulmonata</taxon>
        <taxon>Sacoglossa</taxon>
        <taxon>Placobranchoidea</taxon>
        <taxon>Plakobranchidae</taxon>
        <taxon>Plakobranchus</taxon>
    </lineage>
</organism>
<sequence length="625" mass="67845">MQKEKEEYFEDVLKSSVCGSLKGGQYGEPLLEQAIPAPEECHTPRGKSLEAGEPKVPVEMDVLNPIHYSVSETPPFHLLLLFAFQQALLGVSMPLNMTLIVAELACAEQDDTIKKQVLSASMFTVGVSTFIMSTFGIRLPIFQGPSPMYLIPLLTMTNTPGWECTNVVPGTPAADNNTLVLSTFGNNTLTGPRDASFAKISELSGSLMLVGVIHYLIGATGLVGVIMRYIGPVTIVPTVALIGLHLYEVIAKFSQPSWLVAAVTAVVNLFFSIHMANKRTPIPMWTPSRGFHILWYPLHQMFSVLISVLVGWALSGILTASGYFSDDKTSNEYLARTDTKGDIIAQAGFFEMPYPGKFGGYSYSIACFTTFLIATLMSVLDSVGDYSACARAARVAHPPKFAFNRGIAVEGLATIMAGSLGCCHSTVSYGGNIGAISITGVASRRVFQLCGGLYVLAATIGKVGALFIAIPVPVLGGSNIVLTGLLIGVLLSYLENISLRSTRNLAIIGIAFVLGMVMPYWIKNNTDRVKTGSEQLDMVIVVLLSNPSFVGGFFAFFMDNTAPGTLRERGLEQQLKELEGQADDTLPRQKDEFRDGREIYRLPFIPKAFRRSRIAKLIPLFDHSY</sequence>
<protein>
    <submittedName>
        <fullName evidence="7">Solute carrier family 23 member 2</fullName>
    </submittedName>
</protein>
<comment type="caution">
    <text evidence="7">The sequence shown here is derived from an EMBL/GenBank/DDBJ whole genome shotgun (WGS) entry which is preliminary data.</text>
</comment>
<dbReference type="InterPro" id="IPR006043">
    <property type="entry name" value="NCS2"/>
</dbReference>
<keyword evidence="5 6" id="KW-0472">Membrane</keyword>
<evidence type="ECO:0000256" key="3">
    <source>
        <dbReference type="ARBA" id="ARBA00022692"/>
    </source>
</evidence>
<keyword evidence="4 6" id="KW-1133">Transmembrane helix</keyword>
<feature type="transmembrane region" description="Helical" evidence="6">
    <location>
        <begin position="117"/>
        <end position="141"/>
    </location>
</feature>